<keyword evidence="3" id="KW-0597">Phosphoprotein</keyword>
<dbReference type="GO" id="GO:0004312">
    <property type="term" value="F:fatty acid synthase activity"/>
    <property type="evidence" value="ECO:0007669"/>
    <property type="project" value="TreeGrafter"/>
</dbReference>
<dbReference type="PROSITE" id="PS52004">
    <property type="entry name" value="KS3_2"/>
    <property type="match status" value="1"/>
</dbReference>
<dbReference type="InterPro" id="IPR050091">
    <property type="entry name" value="PKS_NRPS_Biosynth_Enz"/>
</dbReference>
<dbReference type="UniPathway" id="UPA00094"/>
<dbReference type="InterPro" id="IPR016039">
    <property type="entry name" value="Thiolase-like"/>
</dbReference>
<dbReference type="SUPFAM" id="SSF53474">
    <property type="entry name" value="alpha/beta-Hydrolases"/>
    <property type="match status" value="1"/>
</dbReference>
<feature type="domain" description="Ketosynthase family 3 (KS3)" evidence="6">
    <location>
        <begin position="100"/>
        <end position="507"/>
    </location>
</feature>
<evidence type="ECO:0000259" key="5">
    <source>
        <dbReference type="PROSITE" id="PS50075"/>
    </source>
</evidence>
<dbReference type="PROSITE" id="PS00012">
    <property type="entry name" value="PHOSPHOPANTETHEINE"/>
    <property type="match status" value="1"/>
</dbReference>
<proteinExistence type="predicted"/>
<evidence type="ECO:0000256" key="1">
    <source>
        <dbReference type="ARBA" id="ARBA00005194"/>
    </source>
</evidence>
<dbReference type="InterPro" id="IPR006162">
    <property type="entry name" value="Ppantetheine_attach_site"/>
</dbReference>
<dbReference type="PROSITE" id="PS00606">
    <property type="entry name" value="KS3_1"/>
    <property type="match status" value="1"/>
</dbReference>
<dbReference type="SMART" id="SM00825">
    <property type="entry name" value="PKS_KS"/>
    <property type="match status" value="1"/>
</dbReference>
<dbReference type="SUPFAM" id="SSF47336">
    <property type="entry name" value="ACP-like"/>
    <property type="match status" value="2"/>
</dbReference>
<dbReference type="PANTHER" id="PTHR43775">
    <property type="entry name" value="FATTY ACID SYNTHASE"/>
    <property type="match status" value="1"/>
</dbReference>
<dbReference type="Gene3D" id="3.30.70.3290">
    <property type="match status" value="1"/>
</dbReference>
<dbReference type="GO" id="GO:0031177">
    <property type="term" value="F:phosphopantetheine binding"/>
    <property type="evidence" value="ECO:0007669"/>
    <property type="project" value="InterPro"/>
</dbReference>
<accession>A0A395TK98</accession>
<evidence type="ECO:0008006" key="9">
    <source>
        <dbReference type="Google" id="ProtNLM"/>
    </source>
</evidence>
<dbReference type="Gene3D" id="3.40.50.1820">
    <property type="entry name" value="alpha/beta hydrolase"/>
    <property type="match status" value="1"/>
</dbReference>
<dbReference type="Gene3D" id="1.10.1200.10">
    <property type="entry name" value="ACP-like"/>
    <property type="match status" value="2"/>
</dbReference>
<evidence type="ECO:0000313" key="8">
    <source>
        <dbReference type="Proteomes" id="UP000266701"/>
    </source>
</evidence>
<dbReference type="GO" id="GO:0004315">
    <property type="term" value="F:3-oxoacyl-[acyl-carrier-protein] synthase activity"/>
    <property type="evidence" value="ECO:0007669"/>
    <property type="project" value="InterPro"/>
</dbReference>
<dbReference type="SMART" id="SM01294">
    <property type="entry name" value="PKS_PP_betabranch"/>
    <property type="match status" value="1"/>
</dbReference>
<dbReference type="SUPFAM" id="SSF53901">
    <property type="entry name" value="Thiolase-like"/>
    <property type="match status" value="1"/>
</dbReference>
<dbReference type="InterPro" id="IPR014030">
    <property type="entry name" value="Ketoacyl_synth_N"/>
</dbReference>
<dbReference type="Pfam" id="PF16197">
    <property type="entry name" value="KAsynt_C_assoc"/>
    <property type="match status" value="1"/>
</dbReference>
<dbReference type="InterPro" id="IPR020841">
    <property type="entry name" value="PKS_Beta-ketoAc_synthase_dom"/>
</dbReference>
<dbReference type="CDD" id="cd00833">
    <property type="entry name" value="PKS"/>
    <property type="match status" value="1"/>
</dbReference>
<dbReference type="SMART" id="SM00823">
    <property type="entry name" value="PKS_PP"/>
    <property type="match status" value="2"/>
</dbReference>
<evidence type="ECO:0000256" key="4">
    <source>
        <dbReference type="ARBA" id="ARBA00022679"/>
    </source>
</evidence>
<dbReference type="EMBL" id="MCBA01000148">
    <property type="protein sequence ID" value="RGP86494.1"/>
    <property type="molecule type" value="Genomic_DNA"/>
</dbReference>
<dbReference type="InterPro" id="IPR009081">
    <property type="entry name" value="PP-bd_ACP"/>
</dbReference>
<comment type="caution">
    <text evidence="7">The sequence shown here is derived from an EMBL/GenBank/DDBJ whole genome shotgun (WGS) entry which is preliminary data.</text>
</comment>
<dbReference type="InterPro" id="IPR032821">
    <property type="entry name" value="PKS_assoc"/>
</dbReference>
<dbReference type="InterPro" id="IPR036736">
    <property type="entry name" value="ACP-like_sf"/>
</dbReference>
<dbReference type="AlphaFoldDB" id="A0A395TK98"/>
<keyword evidence="2" id="KW-0596">Phosphopantetheine</keyword>
<gene>
    <name evidence="7" type="ORF">BC353_13975</name>
</gene>
<sequence length="1024" mass="111240">MEVKERLVALFADALLADPGDIETAEEVASLGVDSILAAQLSKLINRHFDIAITPTDIYECISIDGLAVRVSKELAKPAPHGEAQHVDATDYETDADMQDDAIVVVGMAARFAGCDGLEAYWRAIMQGTSQLTATDRWRRQGAGDFVGGFLPDYDHFDAGFFKISPNEAKCMDPQQRLLMQSAQHAIDDSYLGLEELRELQCGVFAASLPGDYKFVVAGRPDQAFSTYSFLGNATSTLSGRISYFYNFNGPSLTLDTACSSSLSALHEACLNIQAGHCDAAIVAAASVFSTPELFEFAQRSNMSSPSGRCAAFSDDADGFTPAEGAASIILMRYGEAKARGLRVYGAIVATGLNHDGKSNGLMAPNAQSQSKLISDLYCRHEVDVESLAYVETHGTGTHLGDPIEMRGLTEAFKHRGKGYDCLLGAVKPIIGHSLVCSGLAGIIKVLLSFRHETIPPFPPLRKTNALIDFAGFRMNFEPQPWPQNKTLCAVSAFGFTGSNGHVLLKKMPSVRRKSTDRWTGEALPFCLSAQSRHSLIASVAQLRQLVGTLAEDALYDLSQLLLRRPRYGQHCVVIAANKSDLLSALAQLSQELDAGDAVRDAPLTVRELTLSPENLALVTLWRSGEQQDVRRRLDAVASLNPEANVPVYVFDRKRYWIDDREDDQAIDAAVSAPLDSAFSTDAIMEELRATVSDLLGFAPDELPKDALIEDLGLDSLSALKLLAPYQQRGPGLQVHDLFKYRTLADLASAIAASGADNATLVEETVTAKAPRETTTPFASGPMAQWLSYGEGRPIILAPPLNTSAEAWTQQINTLAQSGRRVLIPIYPGHKDCPFDAAAFSLERLAEDMAFFVQQELNCGAVDLVGWSLGGCLSCLIAIHHPDLVRSLTLISTAPSFGEDVFGKTLDLHDELKAHRDILEVVFDGAEDIVASLGAGAPMNVLRYYYDALMRFDINARLGGIAMPVLLTHGQNDCVIDEATFHQLRRIPQVAELVVEKHGHFIPLTASRFFNTQLLRFLDGELIG</sequence>
<dbReference type="PROSITE" id="PS50075">
    <property type="entry name" value="CARRIER"/>
    <property type="match status" value="2"/>
</dbReference>
<name>A0A395TK98_VIBCL</name>
<organism evidence="7 8">
    <name type="scientific">Vibrio cholerae</name>
    <dbReference type="NCBI Taxonomy" id="666"/>
    <lineage>
        <taxon>Bacteria</taxon>
        <taxon>Pseudomonadati</taxon>
        <taxon>Pseudomonadota</taxon>
        <taxon>Gammaproteobacteria</taxon>
        <taxon>Vibrionales</taxon>
        <taxon>Vibrionaceae</taxon>
        <taxon>Vibrio</taxon>
    </lineage>
</organism>
<dbReference type="InterPro" id="IPR014031">
    <property type="entry name" value="Ketoacyl_synth_C"/>
</dbReference>
<dbReference type="GO" id="GO:0006633">
    <property type="term" value="P:fatty acid biosynthetic process"/>
    <property type="evidence" value="ECO:0007669"/>
    <property type="project" value="UniProtKB-UniPathway"/>
</dbReference>
<dbReference type="InterPro" id="IPR029058">
    <property type="entry name" value="AB_hydrolase_fold"/>
</dbReference>
<keyword evidence="4" id="KW-0808">Transferase</keyword>
<dbReference type="PANTHER" id="PTHR43775:SF37">
    <property type="entry name" value="SI:DKEY-61P9.11"/>
    <property type="match status" value="1"/>
</dbReference>
<protein>
    <recommendedName>
        <fullName evidence="9">Alpha/beta fold hydrolase</fullName>
    </recommendedName>
</protein>
<dbReference type="InterPro" id="IPR018201">
    <property type="entry name" value="Ketoacyl_synth_AS"/>
</dbReference>
<dbReference type="InterPro" id="IPR000073">
    <property type="entry name" value="AB_hydrolase_1"/>
</dbReference>
<dbReference type="Pfam" id="PF00561">
    <property type="entry name" value="Abhydrolase_1"/>
    <property type="match status" value="1"/>
</dbReference>
<dbReference type="InterPro" id="IPR020806">
    <property type="entry name" value="PKS_PP-bd"/>
</dbReference>
<evidence type="ECO:0000256" key="3">
    <source>
        <dbReference type="ARBA" id="ARBA00022553"/>
    </source>
</evidence>
<comment type="pathway">
    <text evidence="1">Lipid metabolism; fatty acid biosynthesis.</text>
</comment>
<dbReference type="Pfam" id="PF00550">
    <property type="entry name" value="PP-binding"/>
    <property type="match status" value="2"/>
</dbReference>
<evidence type="ECO:0000256" key="2">
    <source>
        <dbReference type="ARBA" id="ARBA00022450"/>
    </source>
</evidence>
<evidence type="ECO:0000313" key="7">
    <source>
        <dbReference type="EMBL" id="RGP86494.1"/>
    </source>
</evidence>
<reference evidence="7 8" key="1">
    <citation type="journal article" date="2017" name="Emerg. Infect. Dis.">
        <title>Carbapenemase VCC-1-Producing Vibrio cholerae in Coastal Waters of Germany.</title>
        <authorList>
            <person name="Hammerl J.A."/>
            <person name="Jackel C."/>
            <person name="Bortolaia V."/>
            <person name="Schwartz K."/>
            <person name="Bier N."/>
            <person name="Hendriksen R.S."/>
            <person name="Guerra B."/>
            <person name="Strauch E."/>
        </authorList>
    </citation>
    <scope>NUCLEOTIDE SEQUENCE [LARGE SCALE GENOMIC DNA]</scope>
    <source>
        <strain evidence="7 8">VN-2825</strain>
    </source>
</reference>
<dbReference type="Proteomes" id="UP000266701">
    <property type="component" value="Unassembled WGS sequence"/>
</dbReference>
<feature type="domain" description="Carrier" evidence="5">
    <location>
        <begin position="679"/>
        <end position="755"/>
    </location>
</feature>
<feature type="domain" description="Carrier" evidence="5">
    <location>
        <begin position="1"/>
        <end position="75"/>
    </location>
</feature>
<dbReference type="Pfam" id="PF02801">
    <property type="entry name" value="Ketoacyl-synt_C"/>
    <property type="match status" value="1"/>
</dbReference>
<dbReference type="Pfam" id="PF00109">
    <property type="entry name" value="ketoacyl-synt"/>
    <property type="match status" value="1"/>
</dbReference>
<evidence type="ECO:0000259" key="6">
    <source>
        <dbReference type="PROSITE" id="PS52004"/>
    </source>
</evidence>
<dbReference type="Gene3D" id="3.40.47.10">
    <property type="match status" value="1"/>
</dbReference>